<dbReference type="GO" id="GO:0005525">
    <property type="term" value="F:GTP binding"/>
    <property type="evidence" value="ECO:0007669"/>
    <property type="project" value="UniProtKB-KW"/>
</dbReference>
<accession>A0ABD6EGL1</accession>
<dbReference type="CDD" id="cd00154">
    <property type="entry name" value="Rab"/>
    <property type="match status" value="1"/>
</dbReference>
<protein>
    <submittedName>
        <fullName evidence="4">Uncharacterized protein</fullName>
    </submittedName>
</protein>
<gene>
    <name evidence="4" type="ORF">AB6A40_003183</name>
</gene>
<feature type="compositionally biased region" description="Basic and acidic residues" evidence="3">
    <location>
        <begin position="140"/>
        <end position="157"/>
    </location>
</feature>
<dbReference type="SMART" id="SM00173">
    <property type="entry name" value="RAS"/>
    <property type="match status" value="1"/>
</dbReference>
<keyword evidence="1" id="KW-0547">Nucleotide-binding</keyword>
<reference evidence="4 5" key="1">
    <citation type="submission" date="2024-08" db="EMBL/GenBank/DDBJ databases">
        <title>Gnathostoma spinigerum genome.</title>
        <authorList>
            <person name="Gonzalez-Bertolin B."/>
            <person name="Monzon S."/>
            <person name="Zaballos A."/>
            <person name="Jimenez P."/>
            <person name="Dekumyoy P."/>
            <person name="Varona S."/>
            <person name="Cuesta I."/>
            <person name="Sumanam S."/>
            <person name="Adisakwattana P."/>
            <person name="Gasser R.B."/>
            <person name="Hernandez-Gonzalez A."/>
            <person name="Young N.D."/>
            <person name="Perteguer M.J."/>
        </authorList>
    </citation>
    <scope>NUCLEOTIDE SEQUENCE [LARGE SCALE GENOMIC DNA]</scope>
    <source>
        <strain evidence="4">AL3</strain>
        <tissue evidence="4">Liver</tissue>
    </source>
</reference>
<dbReference type="Proteomes" id="UP001608902">
    <property type="component" value="Unassembled WGS sequence"/>
</dbReference>
<feature type="region of interest" description="Disordered" evidence="3">
    <location>
        <begin position="119"/>
        <end position="159"/>
    </location>
</feature>
<dbReference type="Gene3D" id="3.40.50.300">
    <property type="entry name" value="P-loop containing nucleotide triphosphate hydrolases"/>
    <property type="match status" value="1"/>
</dbReference>
<evidence type="ECO:0000313" key="5">
    <source>
        <dbReference type="Proteomes" id="UP001608902"/>
    </source>
</evidence>
<dbReference type="PROSITE" id="PS51421">
    <property type="entry name" value="RAS"/>
    <property type="match status" value="1"/>
</dbReference>
<keyword evidence="5" id="KW-1185">Reference proteome</keyword>
<evidence type="ECO:0000256" key="2">
    <source>
        <dbReference type="ARBA" id="ARBA00023134"/>
    </source>
</evidence>
<name>A0ABD6EGL1_9BILA</name>
<keyword evidence="2" id="KW-0342">GTP-binding</keyword>
<feature type="compositionally biased region" description="Basic and acidic residues" evidence="3">
    <location>
        <begin position="119"/>
        <end position="128"/>
    </location>
</feature>
<dbReference type="PANTHER" id="PTHR47977">
    <property type="entry name" value="RAS-RELATED PROTEIN RAB"/>
    <property type="match status" value="1"/>
</dbReference>
<dbReference type="SMART" id="SM00175">
    <property type="entry name" value="RAB"/>
    <property type="match status" value="1"/>
</dbReference>
<dbReference type="EMBL" id="JBGFUD010001584">
    <property type="protein sequence ID" value="MFH4976474.1"/>
    <property type="molecule type" value="Genomic_DNA"/>
</dbReference>
<dbReference type="SMART" id="SM00176">
    <property type="entry name" value="RAN"/>
    <property type="match status" value="1"/>
</dbReference>
<comment type="caution">
    <text evidence="4">The sequence shown here is derived from an EMBL/GenBank/DDBJ whole genome shotgun (WGS) entry which is preliminary data.</text>
</comment>
<dbReference type="PRINTS" id="PR00449">
    <property type="entry name" value="RASTRNSFRMNG"/>
</dbReference>
<dbReference type="SUPFAM" id="SSF52540">
    <property type="entry name" value="P-loop containing nucleoside triphosphate hydrolases"/>
    <property type="match status" value="1"/>
</dbReference>
<dbReference type="InterPro" id="IPR005225">
    <property type="entry name" value="Small_GTP-bd"/>
</dbReference>
<dbReference type="InterPro" id="IPR050227">
    <property type="entry name" value="Rab"/>
</dbReference>
<proteinExistence type="predicted"/>
<dbReference type="Pfam" id="PF00071">
    <property type="entry name" value="Ras"/>
    <property type="match status" value="1"/>
</dbReference>
<dbReference type="InterPro" id="IPR011992">
    <property type="entry name" value="EF-hand-dom_pair"/>
</dbReference>
<evidence type="ECO:0000313" key="4">
    <source>
        <dbReference type="EMBL" id="MFH4976474.1"/>
    </source>
</evidence>
<dbReference type="InterPro" id="IPR027417">
    <property type="entry name" value="P-loop_NTPase"/>
</dbReference>
<sequence>MESSSLLEYRSAIVYPAMMDVRLEEDSDRNAVVATRDIDRQRLLEERAKELFHLCDKSCKGFIVEADLDNIKDEIPEQSAVELQKFFDNSDGSPSNFVTESQFISGIKPLLLKWHEGERNCNEDESKSSELSTDDEDQPFEDRKENDSESDEKDKTIPVRKCFSMMNQNAIPAMDLPLQKKASQGAEQRLQGNFKDYLSISDEIAEVDTKFVDRLPDVAVVKQRTNIFDNFTGSLEDEILISKLGEDTDKIQNTVRSKSEYPFTATNVTNQLSSVGSAMDAKRNLKLNDLDRRETASQADLRKALFNPESKQSPSSRSLADELREVGVTNDDTPPNEPHSDDSPDRIFKVVFVGDSAVGKTCFLHRFCHDRFKPLFNATIGVDFTVKTIRLHDRVVAVQLWDTAGQERFRSITKQYFRKADGVILMYDVTSEQSFLNVRNWIASVRAGVDEHCVMCLVGNKVDLFGNDHTRLLTHRHGQRLAAEFGMMFFETSAFTGQGVNDCMRSLAMRLQEREDQNLEEALKLEMTAAANKKSWCCS</sequence>
<dbReference type="PROSITE" id="PS51420">
    <property type="entry name" value="RHO"/>
    <property type="match status" value="1"/>
</dbReference>
<evidence type="ECO:0000256" key="1">
    <source>
        <dbReference type="ARBA" id="ARBA00022741"/>
    </source>
</evidence>
<dbReference type="NCBIfam" id="TIGR00231">
    <property type="entry name" value="small_GTP"/>
    <property type="match status" value="1"/>
</dbReference>
<evidence type="ECO:0000256" key="3">
    <source>
        <dbReference type="SAM" id="MobiDB-lite"/>
    </source>
</evidence>
<dbReference type="SMART" id="SM00174">
    <property type="entry name" value="RHO"/>
    <property type="match status" value="1"/>
</dbReference>
<organism evidence="4 5">
    <name type="scientific">Gnathostoma spinigerum</name>
    <dbReference type="NCBI Taxonomy" id="75299"/>
    <lineage>
        <taxon>Eukaryota</taxon>
        <taxon>Metazoa</taxon>
        <taxon>Ecdysozoa</taxon>
        <taxon>Nematoda</taxon>
        <taxon>Chromadorea</taxon>
        <taxon>Rhabditida</taxon>
        <taxon>Spirurina</taxon>
        <taxon>Gnathostomatomorpha</taxon>
        <taxon>Gnathostomatoidea</taxon>
        <taxon>Gnathostomatidae</taxon>
        <taxon>Gnathostoma</taxon>
    </lineage>
</organism>
<dbReference type="AlphaFoldDB" id="A0ABD6EGL1"/>
<dbReference type="FunFam" id="3.40.50.300:FF:001822">
    <property type="entry name" value="RAB family"/>
    <property type="match status" value="1"/>
</dbReference>
<dbReference type="InterPro" id="IPR001806">
    <property type="entry name" value="Small_GTPase"/>
</dbReference>
<dbReference type="SUPFAM" id="SSF47473">
    <property type="entry name" value="EF-hand"/>
    <property type="match status" value="1"/>
</dbReference>
<dbReference type="PROSITE" id="PS51419">
    <property type="entry name" value="RAB"/>
    <property type="match status" value="1"/>
</dbReference>
<dbReference type="SMART" id="SM00177">
    <property type="entry name" value="ARF"/>
    <property type="match status" value="1"/>
</dbReference>